<evidence type="ECO:0000313" key="4">
    <source>
        <dbReference type="EMBL" id="GAI89896.1"/>
    </source>
</evidence>
<proteinExistence type="inferred from homology"/>
<feature type="non-terminal residue" evidence="4">
    <location>
        <position position="1"/>
    </location>
</feature>
<dbReference type="EMBL" id="BARW01018963">
    <property type="protein sequence ID" value="GAI89896.1"/>
    <property type="molecule type" value="Genomic_DNA"/>
</dbReference>
<reference evidence="4" key="1">
    <citation type="journal article" date="2014" name="Front. Microbiol.">
        <title>High frequency of phylogenetically diverse reductive dehalogenase-homologous genes in deep subseafloor sedimentary metagenomes.</title>
        <authorList>
            <person name="Kawai M."/>
            <person name="Futagami T."/>
            <person name="Toyoda A."/>
            <person name="Takaki Y."/>
            <person name="Nishi S."/>
            <person name="Hori S."/>
            <person name="Arai W."/>
            <person name="Tsubouchi T."/>
            <person name="Morono Y."/>
            <person name="Uchiyama I."/>
            <person name="Ito T."/>
            <person name="Fujiyama A."/>
            <person name="Inagaki F."/>
            <person name="Takami H."/>
        </authorList>
    </citation>
    <scope>NUCLEOTIDE SEQUENCE</scope>
    <source>
        <strain evidence="4">Expedition CK06-06</strain>
    </source>
</reference>
<dbReference type="InterPro" id="IPR001656">
    <property type="entry name" value="PsdUridine_synth_TruD"/>
</dbReference>
<dbReference type="InterPro" id="IPR042214">
    <property type="entry name" value="TruD_catalytic"/>
</dbReference>
<comment type="caution">
    <text evidence="4">The sequence shown here is derived from an EMBL/GenBank/DDBJ whole genome shotgun (WGS) entry which is preliminary data.</text>
</comment>
<dbReference type="Pfam" id="PF01142">
    <property type="entry name" value="TruD"/>
    <property type="match status" value="2"/>
</dbReference>
<dbReference type="PANTHER" id="PTHR13326">
    <property type="entry name" value="TRNA PSEUDOURIDINE SYNTHASE D"/>
    <property type="match status" value="1"/>
</dbReference>
<dbReference type="PROSITE" id="PS50984">
    <property type="entry name" value="TRUD"/>
    <property type="match status" value="1"/>
</dbReference>
<keyword evidence="2" id="KW-0413">Isomerase</keyword>
<dbReference type="GO" id="GO:0009982">
    <property type="term" value="F:pseudouridine synthase activity"/>
    <property type="evidence" value="ECO:0007669"/>
    <property type="project" value="InterPro"/>
</dbReference>
<dbReference type="GO" id="GO:0003723">
    <property type="term" value="F:RNA binding"/>
    <property type="evidence" value="ECO:0007669"/>
    <property type="project" value="InterPro"/>
</dbReference>
<accession>X1TEV3</accession>
<evidence type="ECO:0000256" key="2">
    <source>
        <dbReference type="ARBA" id="ARBA00023235"/>
    </source>
</evidence>
<dbReference type="InterPro" id="IPR011760">
    <property type="entry name" value="PsdUridine_synth_TruD_insert"/>
</dbReference>
<dbReference type="PANTHER" id="PTHR13326:SF21">
    <property type="entry name" value="PSEUDOURIDYLATE SYNTHASE PUS7L"/>
    <property type="match status" value="1"/>
</dbReference>
<protein>
    <recommendedName>
        <fullName evidence="3">TRUD domain-containing protein</fullName>
    </recommendedName>
</protein>
<dbReference type="SUPFAM" id="SSF55120">
    <property type="entry name" value="Pseudouridine synthase"/>
    <property type="match status" value="1"/>
</dbReference>
<name>X1TEV3_9ZZZZ</name>
<feature type="domain" description="TRUD" evidence="3">
    <location>
        <begin position="1"/>
        <end position="122"/>
    </location>
</feature>
<evidence type="ECO:0000259" key="3">
    <source>
        <dbReference type="PROSITE" id="PS50984"/>
    </source>
</evidence>
<sequence length="165" mass="19638">FLERKMLHDLEKRNNNYENVFYTLPLQLRKLFIHAYQAFLFNNYVNIRYNHYSSDFTKPLNGEEMIKEKVYIPIVGSKTTLKGETLEIYSEIFEKENITITQFKTQLIQKIGGKGARRSLLFTPQDLNLKKIEEDDFNKKRNKINLSFNLQKGSYATNLLRELMK</sequence>
<organism evidence="4">
    <name type="scientific">marine sediment metagenome</name>
    <dbReference type="NCBI Taxonomy" id="412755"/>
    <lineage>
        <taxon>unclassified sequences</taxon>
        <taxon>metagenomes</taxon>
        <taxon>ecological metagenomes</taxon>
    </lineage>
</organism>
<dbReference type="GO" id="GO:0001522">
    <property type="term" value="P:pseudouridine synthesis"/>
    <property type="evidence" value="ECO:0007669"/>
    <property type="project" value="InterPro"/>
</dbReference>
<comment type="similarity">
    <text evidence="1">Belongs to the pseudouridine synthase TruD family.</text>
</comment>
<dbReference type="Gene3D" id="3.30.2350.20">
    <property type="entry name" value="TruD, catalytic domain"/>
    <property type="match status" value="2"/>
</dbReference>
<gene>
    <name evidence="4" type="ORF">S12H4_32351</name>
</gene>
<evidence type="ECO:0000256" key="1">
    <source>
        <dbReference type="ARBA" id="ARBA00007953"/>
    </source>
</evidence>
<dbReference type="AlphaFoldDB" id="X1TEV3"/>
<dbReference type="InterPro" id="IPR020103">
    <property type="entry name" value="PsdUridine_synth_cat_dom_sf"/>
</dbReference>